<dbReference type="PROSITE" id="PS00474">
    <property type="entry name" value="RIBOSOMAL_L3"/>
    <property type="match status" value="1"/>
</dbReference>
<dbReference type="Gene3D" id="4.10.960.10">
    <property type="entry name" value="Ribosomal protein L3, domain 3"/>
    <property type="match status" value="1"/>
</dbReference>
<dbReference type="GO" id="GO:0006412">
    <property type="term" value="P:translation"/>
    <property type="evidence" value="ECO:0007669"/>
    <property type="project" value="UniProtKB-UniRule"/>
</dbReference>
<dbReference type="Gene3D" id="3.30.1430.10">
    <property type="match status" value="1"/>
</dbReference>
<dbReference type="PANTHER" id="PTHR11363:SF5">
    <property type="entry name" value="LARGE RIBOSOMAL SUBUNIT PROTEIN UL3"/>
    <property type="match status" value="1"/>
</dbReference>
<keyword evidence="2" id="KW-0699">rRNA-binding</keyword>
<dbReference type="EMBL" id="LYOS01000004">
    <property type="protein sequence ID" value="OFV67422.1"/>
    <property type="molecule type" value="Genomic_DNA"/>
</dbReference>
<dbReference type="SUPFAM" id="SSF50447">
    <property type="entry name" value="Translation proteins"/>
    <property type="match status" value="1"/>
</dbReference>
<evidence type="ECO:0000313" key="10">
    <source>
        <dbReference type="Proteomes" id="UP000186940"/>
    </source>
</evidence>
<keyword evidence="5" id="KW-0687">Ribonucleoprotein</keyword>
<dbReference type="GO" id="GO:0022625">
    <property type="term" value="C:cytosolic large ribosomal subunit"/>
    <property type="evidence" value="ECO:0007669"/>
    <property type="project" value="UniProtKB-UniRule"/>
</dbReference>
<evidence type="ECO:0000256" key="8">
    <source>
        <dbReference type="SAM" id="MobiDB-lite"/>
    </source>
</evidence>
<evidence type="ECO:0000256" key="6">
    <source>
        <dbReference type="ARBA" id="ARBA00035457"/>
    </source>
</evidence>
<proteinExistence type="inferred from homology"/>
<name>A0A1F2P8U7_9EURY</name>
<comment type="similarity">
    <text evidence="1">Belongs to the universal ribosomal protein uL3 family.</text>
</comment>
<dbReference type="NCBIfam" id="NF003261">
    <property type="entry name" value="PRK04231.1"/>
    <property type="match status" value="1"/>
</dbReference>
<dbReference type="InterPro" id="IPR044892">
    <property type="entry name" value="Ribosomal_L3_dom_3_arc_sf"/>
</dbReference>
<dbReference type="GO" id="GO:0003735">
    <property type="term" value="F:structural constituent of ribosome"/>
    <property type="evidence" value="ECO:0007669"/>
    <property type="project" value="UniProtKB-UniRule"/>
</dbReference>
<reference evidence="9" key="1">
    <citation type="submission" date="2016-05" db="EMBL/GenBank/DDBJ databases">
        <title>Microbial consortia oxidize butane by reversing methanogenesis.</title>
        <authorList>
            <person name="Laso-Perez R."/>
            <person name="Richter M."/>
            <person name="Wegener G."/>
            <person name="Musat F."/>
        </authorList>
    </citation>
    <scope>NUCLEOTIDE SEQUENCE [LARGE SCALE GENOMIC DNA]</scope>
    <source>
        <strain evidence="9">BOX2</strain>
    </source>
</reference>
<dbReference type="PATRIC" id="fig|1838285.3.peg.1361"/>
<evidence type="ECO:0000256" key="5">
    <source>
        <dbReference type="ARBA" id="ARBA00023274"/>
    </source>
</evidence>
<protein>
    <recommendedName>
        <fullName evidence="6 7">50S ribosomal protein L3</fullName>
    </recommendedName>
</protein>
<dbReference type="InterPro" id="IPR019928">
    <property type="entry name" value="Ribosomal_uL3_arc"/>
</dbReference>
<evidence type="ECO:0000256" key="2">
    <source>
        <dbReference type="ARBA" id="ARBA00022730"/>
    </source>
</evidence>
<evidence type="ECO:0000256" key="1">
    <source>
        <dbReference type="ARBA" id="ARBA00006540"/>
    </source>
</evidence>
<sequence>MGYSPRKRAKSQIPRLRTKSTRGIGKSPIVEFSGYKAGMTHVIMIEDESNSPNAGMEIATPVTVIEAPPMKIAGIRAYGKTVYGRRAVMEAWADHRDLEGSLDAISAGIEDGRVVELRAITSTQPALVSGIGRKKPEFMEQRVEGDLRETFEYLRSNIGKEIEISSVFEEGEMVDVIAITKGKGTQGPVKRWGTMIQDRKATRSSKSRHIGTLGPWFPHRVRWTVPQLGQTGYHQRTEYNKRLLKLGSTADDINPNGGFPHYGLVRNDYILLKGSVPGPRKRLIRVRHAIRSDTPTMGAPKITYISRESKQ</sequence>
<evidence type="ECO:0000313" key="9">
    <source>
        <dbReference type="EMBL" id="OFV67422.1"/>
    </source>
</evidence>
<dbReference type="STRING" id="1838285.SCAL_001340"/>
<accession>A0A1F2P8U7</accession>
<organism evidence="9 10">
    <name type="scientific">Candidatus Syntropharchaeum caldarium</name>
    <dbReference type="NCBI Taxonomy" id="1838285"/>
    <lineage>
        <taxon>Archaea</taxon>
        <taxon>Methanobacteriati</taxon>
        <taxon>Methanobacteriota</taxon>
        <taxon>Stenosarchaea group</taxon>
        <taxon>Methanomicrobia</taxon>
        <taxon>Methanosarcinales</taxon>
        <taxon>ANME-2 cluster</taxon>
        <taxon>Candidatus Syntropharchaeum</taxon>
    </lineage>
</organism>
<comment type="caution">
    <text evidence="9">The sequence shown here is derived from an EMBL/GenBank/DDBJ whole genome shotgun (WGS) entry which is preliminary data.</text>
</comment>
<keyword evidence="10" id="KW-1185">Reference proteome</keyword>
<dbReference type="InterPro" id="IPR000597">
    <property type="entry name" value="Ribosomal_uL3"/>
</dbReference>
<dbReference type="Pfam" id="PF00297">
    <property type="entry name" value="Ribosomal_L3"/>
    <property type="match status" value="2"/>
</dbReference>
<evidence type="ECO:0000256" key="7">
    <source>
        <dbReference type="NCBIfam" id="TIGR03626"/>
    </source>
</evidence>
<dbReference type="Gene3D" id="2.40.30.10">
    <property type="entry name" value="Translation factors"/>
    <property type="match status" value="1"/>
</dbReference>
<feature type="region of interest" description="Disordered" evidence="8">
    <location>
        <begin position="1"/>
        <end position="20"/>
    </location>
</feature>
<dbReference type="GO" id="GO:0019843">
    <property type="term" value="F:rRNA binding"/>
    <property type="evidence" value="ECO:0007669"/>
    <property type="project" value="UniProtKB-KW"/>
</dbReference>
<keyword evidence="4 9" id="KW-0689">Ribosomal protein</keyword>
<dbReference type="InterPro" id="IPR019926">
    <property type="entry name" value="Ribosomal_uL3_CS"/>
</dbReference>
<evidence type="ECO:0000256" key="3">
    <source>
        <dbReference type="ARBA" id="ARBA00022884"/>
    </source>
</evidence>
<dbReference type="Proteomes" id="UP000186940">
    <property type="component" value="Unassembled WGS sequence"/>
</dbReference>
<evidence type="ECO:0000256" key="4">
    <source>
        <dbReference type="ARBA" id="ARBA00022980"/>
    </source>
</evidence>
<dbReference type="InterPro" id="IPR009000">
    <property type="entry name" value="Transl_B-barrel_sf"/>
</dbReference>
<dbReference type="InterPro" id="IPR045077">
    <property type="entry name" value="L3_arc_euk"/>
</dbReference>
<keyword evidence="3" id="KW-0694">RNA-binding</keyword>
<dbReference type="PANTHER" id="PTHR11363">
    <property type="entry name" value="60S RIBOSOMAL PROTEIN L3-RELATED"/>
    <property type="match status" value="1"/>
</dbReference>
<dbReference type="AlphaFoldDB" id="A0A1F2P8U7"/>
<dbReference type="NCBIfam" id="TIGR03626">
    <property type="entry name" value="L3_arch"/>
    <property type="match status" value="1"/>
</dbReference>
<gene>
    <name evidence="9" type="ORF">SCAL_001340</name>
</gene>